<dbReference type="InterPro" id="IPR000742">
    <property type="entry name" value="EGF"/>
</dbReference>
<feature type="compositionally biased region" description="Basic and acidic residues" evidence="1">
    <location>
        <begin position="159"/>
        <end position="179"/>
    </location>
</feature>
<feature type="chain" id="PRO_5041987413" description="EGF-like domain-containing protein" evidence="2">
    <location>
        <begin position="25"/>
        <end position="314"/>
    </location>
</feature>
<feature type="compositionally biased region" description="Basic residues" evidence="1">
    <location>
        <begin position="133"/>
        <end position="154"/>
    </location>
</feature>
<protein>
    <recommendedName>
        <fullName evidence="3">EGF-like domain-containing protein</fullName>
    </recommendedName>
</protein>
<feature type="compositionally biased region" description="Basic residues" evidence="1">
    <location>
        <begin position="87"/>
        <end position="111"/>
    </location>
</feature>
<dbReference type="Proteomes" id="UP001292094">
    <property type="component" value="Unassembled WGS sequence"/>
</dbReference>
<keyword evidence="2" id="KW-0732">Signal</keyword>
<evidence type="ECO:0000313" key="5">
    <source>
        <dbReference type="Proteomes" id="UP001292094"/>
    </source>
</evidence>
<evidence type="ECO:0000313" key="4">
    <source>
        <dbReference type="EMBL" id="KAK4324223.1"/>
    </source>
</evidence>
<dbReference type="AlphaFoldDB" id="A0AAE1QEG7"/>
<evidence type="ECO:0000259" key="3">
    <source>
        <dbReference type="SMART" id="SM00181"/>
    </source>
</evidence>
<comment type="caution">
    <text evidence="4">The sequence shown here is derived from an EMBL/GenBank/DDBJ whole genome shotgun (WGS) entry which is preliminary data.</text>
</comment>
<gene>
    <name evidence="4" type="ORF">Pmani_005063</name>
</gene>
<evidence type="ECO:0000256" key="2">
    <source>
        <dbReference type="SAM" id="SignalP"/>
    </source>
</evidence>
<organism evidence="4 5">
    <name type="scientific">Petrolisthes manimaculis</name>
    <dbReference type="NCBI Taxonomy" id="1843537"/>
    <lineage>
        <taxon>Eukaryota</taxon>
        <taxon>Metazoa</taxon>
        <taxon>Ecdysozoa</taxon>
        <taxon>Arthropoda</taxon>
        <taxon>Crustacea</taxon>
        <taxon>Multicrustacea</taxon>
        <taxon>Malacostraca</taxon>
        <taxon>Eumalacostraca</taxon>
        <taxon>Eucarida</taxon>
        <taxon>Decapoda</taxon>
        <taxon>Pleocyemata</taxon>
        <taxon>Anomura</taxon>
        <taxon>Galatheoidea</taxon>
        <taxon>Porcellanidae</taxon>
        <taxon>Petrolisthes</taxon>
    </lineage>
</organism>
<keyword evidence="5" id="KW-1185">Reference proteome</keyword>
<accession>A0AAE1QEG7</accession>
<name>A0AAE1QEG7_9EUCA</name>
<sequence length="314" mass="35005">MQTVWVWGLTLVLCWSCSTQSTLASILLQASETGCVDSGGVCVPQGSYCNEVLSTQNDDCVNGSICCSVAPKLKRDVRDTTVNSGKQMKKKRRKHKKSKKKHHRQISKGKKTTITTEKKKKKKNKQPRDRRLGEKRKKTLTGLRKLKKLKKNSRNRLNASEKSRTEGALKTNRNDDDKEGIKNKLNVAVYYKGSSCKARAKCKKVGGKCQKNPCSGSERTVPSGCKGKGCYCCAPDDCSAITCNDNQLCVDGMCSCSPGYVEFDSRCIKRECQRNYDCKNNQICYHGICYCEPGYMELFGICVPNIPGKVNKMS</sequence>
<evidence type="ECO:0000256" key="1">
    <source>
        <dbReference type="SAM" id="MobiDB-lite"/>
    </source>
</evidence>
<dbReference type="EMBL" id="JAWZYT010000373">
    <property type="protein sequence ID" value="KAK4324223.1"/>
    <property type="molecule type" value="Genomic_DNA"/>
</dbReference>
<dbReference type="SMART" id="SM00181">
    <property type="entry name" value="EGF"/>
    <property type="match status" value="2"/>
</dbReference>
<proteinExistence type="predicted"/>
<reference evidence="4" key="1">
    <citation type="submission" date="2023-11" db="EMBL/GenBank/DDBJ databases">
        <title>Genome assemblies of two species of porcelain crab, Petrolisthes cinctipes and Petrolisthes manimaculis (Anomura: Porcellanidae).</title>
        <authorList>
            <person name="Angst P."/>
        </authorList>
    </citation>
    <scope>NUCLEOTIDE SEQUENCE</scope>
    <source>
        <strain evidence="4">PB745_02</strain>
        <tissue evidence="4">Gill</tissue>
    </source>
</reference>
<feature type="signal peptide" evidence="2">
    <location>
        <begin position="1"/>
        <end position="24"/>
    </location>
</feature>
<feature type="domain" description="EGF-like" evidence="3">
    <location>
        <begin position="271"/>
        <end position="303"/>
    </location>
</feature>
<feature type="region of interest" description="Disordered" evidence="1">
    <location>
        <begin position="81"/>
        <end position="179"/>
    </location>
</feature>
<feature type="domain" description="EGF-like" evidence="3">
    <location>
        <begin position="237"/>
        <end position="268"/>
    </location>
</feature>